<keyword evidence="2" id="KW-1185">Reference proteome</keyword>
<name>A0A286GHM7_9BACT</name>
<protein>
    <submittedName>
        <fullName evidence="1">Uncharacterized protein</fullName>
    </submittedName>
</protein>
<dbReference type="AlphaFoldDB" id="A0A286GHM7"/>
<sequence length="173" mass="20231">MSEEEPPLSRYNFDFAGGIQNSYLFVTQKQIIYEILFKPTPYLFGEGFVLSDEIVELVIKVADNPTDRRPSLDVLIAPTVAAIIKDFYEKSSLTITIFICDTADRRHEARWRKFNRWYEHFAASDYIRIDDSLRDKKEEVLYHWALIAKNNNPYLREVGLAFLDLMADLRIGK</sequence>
<accession>A0A286GHM7</accession>
<evidence type="ECO:0000313" key="2">
    <source>
        <dbReference type="Proteomes" id="UP000219452"/>
    </source>
</evidence>
<gene>
    <name evidence="1" type="ORF">SAMN06269250_4716</name>
</gene>
<dbReference type="OrthoDB" id="955741at2"/>
<dbReference type="RefSeq" id="WP_097128962.1">
    <property type="nucleotide sequence ID" value="NZ_OCNH01000004.1"/>
</dbReference>
<dbReference type="Proteomes" id="UP000219452">
    <property type="component" value="Unassembled WGS sequence"/>
</dbReference>
<proteinExistence type="predicted"/>
<organism evidence="1 2">
    <name type="scientific">Spirosoma fluviale</name>
    <dbReference type="NCBI Taxonomy" id="1597977"/>
    <lineage>
        <taxon>Bacteria</taxon>
        <taxon>Pseudomonadati</taxon>
        <taxon>Bacteroidota</taxon>
        <taxon>Cytophagia</taxon>
        <taxon>Cytophagales</taxon>
        <taxon>Cytophagaceae</taxon>
        <taxon>Spirosoma</taxon>
    </lineage>
</organism>
<dbReference type="EMBL" id="OCNH01000004">
    <property type="protein sequence ID" value="SOD95018.1"/>
    <property type="molecule type" value="Genomic_DNA"/>
</dbReference>
<dbReference type="InterPro" id="IPR046167">
    <property type="entry name" value="DUF6169"/>
</dbReference>
<evidence type="ECO:0000313" key="1">
    <source>
        <dbReference type="EMBL" id="SOD95018.1"/>
    </source>
</evidence>
<dbReference type="Pfam" id="PF19666">
    <property type="entry name" value="DUF6169"/>
    <property type="match status" value="1"/>
</dbReference>
<reference evidence="2" key="1">
    <citation type="submission" date="2017-09" db="EMBL/GenBank/DDBJ databases">
        <authorList>
            <person name="Varghese N."/>
            <person name="Submissions S."/>
        </authorList>
    </citation>
    <scope>NUCLEOTIDE SEQUENCE [LARGE SCALE GENOMIC DNA]</scope>
    <source>
        <strain evidence="2">DSM 29961</strain>
    </source>
</reference>